<organism evidence="5 6">
    <name type="scientific">Pilimelia columellifera subsp. columellifera</name>
    <dbReference type="NCBI Taxonomy" id="706583"/>
    <lineage>
        <taxon>Bacteria</taxon>
        <taxon>Bacillati</taxon>
        <taxon>Actinomycetota</taxon>
        <taxon>Actinomycetes</taxon>
        <taxon>Micromonosporales</taxon>
        <taxon>Micromonosporaceae</taxon>
        <taxon>Pilimelia</taxon>
    </lineage>
</organism>
<name>A0ABP6AQ86_9ACTN</name>
<accession>A0ABP6AQ86</accession>
<protein>
    <recommendedName>
        <fullName evidence="4">LamG-like jellyroll fold domain-containing protein</fullName>
    </recommendedName>
</protein>
<dbReference type="Gene3D" id="2.60.120.200">
    <property type="match status" value="3"/>
</dbReference>
<dbReference type="Proteomes" id="UP001499978">
    <property type="component" value="Unassembled WGS sequence"/>
</dbReference>
<dbReference type="PANTHER" id="PTHR46943:SF1">
    <property type="entry name" value="PENTRAXIN-RELATED PROTEIN PTX3"/>
    <property type="match status" value="1"/>
</dbReference>
<dbReference type="EMBL" id="BAAARY010000005">
    <property type="protein sequence ID" value="GAA2520333.1"/>
    <property type="molecule type" value="Genomic_DNA"/>
</dbReference>
<dbReference type="InterPro" id="IPR042837">
    <property type="entry name" value="PTX3"/>
</dbReference>
<evidence type="ECO:0000313" key="6">
    <source>
        <dbReference type="Proteomes" id="UP001499978"/>
    </source>
</evidence>
<dbReference type="RefSeq" id="WP_344170938.1">
    <property type="nucleotide sequence ID" value="NZ_BAAARY010000005.1"/>
</dbReference>
<dbReference type="SUPFAM" id="SSF49899">
    <property type="entry name" value="Concanavalin A-like lectins/glucanases"/>
    <property type="match status" value="3"/>
</dbReference>
<feature type="domain" description="LamG-like jellyroll fold" evidence="4">
    <location>
        <begin position="603"/>
        <end position="744"/>
    </location>
</feature>
<reference evidence="6" key="1">
    <citation type="journal article" date="2019" name="Int. J. Syst. Evol. Microbiol.">
        <title>The Global Catalogue of Microorganisms (GCM) 10K type strain sequencing project: providing services to taxonomists for standard genome sequencing and annotation.</title>
        <authorList>
            <consortium name="The Broad Institute Genomics Platform"/>
            <consortium name="The Broad Institute Genome Sequencing Center for Infectious Disease"/>
            <person name="Wu L."/>
            <person name="Ma J."/>
        </authorList>
    </citation>
    <scope>NUCLEOTIDE SEQUENCE [LARGE SCALE GENOMIC DNA]</scope>
    <source>
        <strain evidence="6">JCM 3367</strain>
    </source>
</reference>
<keyword evidence="6" id="KW-1185">Reference proteome</keyword>
<keyword evidence="2" id="KW-1015">Disulfide bond</keyword>
<evidence type="ECO:0000256" key="3">
    <source>
        <dbReference type="SAM" id="MobiDB-lite"/>
    </source>
</evidence>
<sequence>MGGLRWPALRTGLVAFGMVLMLSATGTTYAAFSAITPAGSAVLGAASSFDYDPIVVDAGPQFYLRGDDAQSATSSSAAADTSGNNSPGVYDGRTDGPSTWWKLNEGAGGAGTVTADSSGAAAPGTLAGANAAWSASGKYGASFSVSSGVGHVTGASRVRTDASFSVAAWLYPASDHSGAAVAQIGGASSAFMIKRDAGSDRWQFLTTAADTAAPAVTQMVSNASSAPLNTWTHVLAVYDDPNDKLHLYVDGAAQGAPATATADWNATGGLMAGASRWAGATGDQWLGRIDDVRIFRRALSASEAATFAPSFAPPATALSRWEFDNNCNDSSGNGRSCANGGGGYTTTRHLGSHAYNAPGNNAAYHEGGVINTASSFSVAAWVYPTALGAADRVVVSQSNAQGVNFQLGYEGNGSYPASSSRVGAATGWSFQMAVSASTNAARKVVNTSANTAQLNTWTHLLGTYDSATDTLRLYVDGVLQNSLSEAFTQWDSRNHTVINCFFFFWKETAFTSVGRTGYLTACDDTWADYVTGPIDQVYLYQRVLTSDEIAQLMLDPNTFTGPQHQMAAEQAGALTGAGQSASTAVALTGVSGAYHPTQRVNPGPFTIECFLRTTAATGGAVIGFAGSATGTADADSGRTLYIDSTGRLAFVVKPGGVEKRVASPSAVTDGAWRHAAASLGPAGMTLYLDGVRIATDPTTTAKNYAGYWRVGGNNLTGYTNAPPNHYLVGTIDEVALYDRQLTDNEISTHAIARS</sequence>
<dbReference type="SMART" id="SM00560">
    <property type="entry name" value="LamGL"/>
    <property type="match status" value="3"/>
</dbReference>
<evidence type="ECO:0000256" key="2">
    <source>
        <dbReference type="ARBA" id="ARBA00023157"/>
    </source>
</evidence>
<feature type="compositionally biased region" description="Low complexity" evidence="3">
    <location>
        <begin position="73"/>
        <end position="82"/>
    </location>
</feature>
<feature type="domain" description="LamG-like jellyroll fold" evidence="4">
    <location>
        <begin position="162"/>
        <end position="302"/>
    </location>
</feature>
<comment type="caution">
    <text evidence="5">The sequence shown here is derived from an EMBL/GenBank/DDBJ whole genome shotgun (WGS) entry which is preliminary data.</text>
</comment>
<gene>
    <name evidence="5" type="ORF">GCM10010201_17360</name>
</gene>
<evidence type="ECO:0000259" key="4">
    <source>
        <dbReference type="SMART" id="SM00560"/>
    </source>
</evidence>
<dbReference type="InterPro" id="IPR006558">
    <property type="entry name" value="LamG-like"/>
</dbReference>
<keyword evidence="1" id="KW-0732">Signal</keyword>
<evidence type="ECO:0000313" key="5">
    <source>
        <dbReference type="EMBL" id="GAA2520333.1"/>
    </source>
</evidence>
<evidence type="ECO:0000256" key="1">
    <source>
        <dbReference type="ARBA" id="ARBA00022729"/>
    </source>
</evidence>
<feature type="domain" description="LamG-like jellyroll fold" evidence="4">
    <location>
        <begin position="374"/>
        <end position="547"/>
    </location>
</feature>
<proteinExistence type="predicted"/>
<dbReference type="InterPro" id="IPR013320">
    <property type="entry name" value="ConA-like_dom_sf"/>
</dbReference>
<feature type="region of interest" description="Disordered" evidence="3">
    <location>
        <begin position="73"/>
        <end position="96"/>
    </location>
</feature>
<dbReference type="Pfam" id="PF13385">
    <property type="entry name" value="Laminin_G_3"/>
    <property type="match status" value="3"/>
</dbReference>
<dbReference type="PANTHER" id="PTHR46943">
    <property type="entry name" value="PENTRAXIN-RELATED PROTEIN PTX3"/>
    <property type="match status" value="1"/>
</dbReference>